<reference evidence="2" key="2">
    <citation type="journal article" date="2021" name="PeerJ">
        <title>Extensive microbial diversity within the chicken gut microbiome revealed by metagenomics and culture.</title>
        <authorList>
            <person name="Gilroy R."/>
            <person name="Ravi A."/>
            <person name="Getino M."/>
            <person name="Pursley I."/>
            <person name="Horton D.L."/>
            <person name="Alikhan N.F."/>
            <person name="Baker D."/>
            <person name="Gharbi K."/>
            <person name="Hall N."/>
            <person name="Watson M."/>
            <person name="Adriaenssens E.M."/>
            <person name="Foster-Nyarko E."/>
            <person name="Jarju S."/>
            <person name="Secka A."/>
            <person name="Antonio M."/>
            <person name="Oren A."/>
            <person name="Chaudhuri R.R."/>
            <person name="La Ragione R."/>
            <person name="Hildebrand F."/>
            <person name="Pallen M.J."/>
        </authorList>
    </citation>
    <scope>NUCLEOTIDE SEQUENCE</scope>
    <source>
        <strain evidence="2">CHK195-12923</strain>
    </source>
</reference>
<reference evidence="2" key="1">
    <citation type="submission" date="2020-10" db="EMBL/GenBank/DDBJ databases">
        <authorList>
            <person name="Gilroy R."/>
        </authorList>
    </citation>
    <scope>NUCLEOTIDE SEQUENCE</scope>
    <source>
        <strain evidence="2">CHK195-12923</strain>
    </source>
</reference>
<gene>
    <name evidence="2" type="ORF">IAB69_05275</name>
</gene>
<accession>A0A9D1MKP9</accession>
<name>A0A9D1MKP9_9FIRM</name>
<dbReference type="InterPro" id="IPR051454">
    <property type="entry name" value="RNA/ubiquinone_mod_enzymes"/>
</dbReference>
<sequence>MCEILAPAGDKNSALAAINSGADAIYLGIKSFSARSSADNFDFDELKSIIDYAALFGVKVYVAMNTLVKQSELEDFISSAKKVWLAGADALIVQDIFLCAAIKEAMPEIVLHLSTQAGVCNEYGARLAKEAGFSRVILARETPIEDIEKIAQTIETEVFVQGALCTCFSGQCYFSSFAGGNSGNRGKCKQPCRKLYSIDRNGFEERAYRLSPSDLCVGKDILRLKEAGVYSFKIEGRMRRPEYVAAAVNYYRDILGGNDAAVGGDFSALKRTYNRGNYTKGLAFGQQKGFLSSDVQGHIGEYVGTVKVQNGRFFCESTQRFTKGDGFKILRSGREVCGGTFESEGRGGFYLSSQKRLLNGDKVFVTTDTALNARLVSEKRLLSADVFARFAVSEFPRVSINGFEYTGEERLTPAENRPLTEEDVITSFRKTGELPLSVRFGEVTVEGKPYMNMAALNAFRRAAYAAFADSIVNKHRAPLSGEVAIPTFLNEKNEKTAVIATNLNGVIADIGILKTDSFNVDISALTAGFSGEKFLYLPPFLSGKDINLIKPLCAIFDGIYCEGTYGIMLAHELGKPLFAGVGFNISNTVAAKKVCSVAKYFCISKELTINEASPLVCENAFALTCGNIKLMDLIYCPFGRTCSQCDTRSRYTLTDDAGRKFPLRRYETSLCRFEIYNCADLLSTSANAGALYDCTLSDAAKISRATGNTQELKRLLKDITHGHSSSPVF</sequence>
<dbReference type="Pfam" id="PF01136">
    <property type="entry name" value="Peptidase_U32"/>
    <property type="match status" value="1"/>
</dbReference>
<comment type="caution">
    <text evidence="2">The sequence shown here is derived from an EMBL/GenBank/DDBJ whole genome shotgun (WGS) entry which is preliminary data.</text>
</comment>
<evidence type="ECO:0000313" key="3">
    <source>
        <dbReference type="Proteomes" id="UP000824110"/>
    </source>
</evidence>
<dbReference type="InterPro" id="IPR001539">
    <property type="entry name" value="Peptidase_U32"/>
</dbReference>
<dbReference type="Pfam" id="PF12392">
    <property type="entry name" value="DUF3656"/>
    <property type="match status" value="1"/>
</dbReference>
<protein>
    <submittedName>
        <fullName evidence="2">U32 family peptidase</fullName>
    </submittedName>
</protein>
<dbReference type="AlphaFoldDB" id="A0A9D1MKP9"/>
<dbReference type="PANTHER" id="PTHR30217">
    <property type="entry name" value="PEPTIDASE U32 FAMILY"/>
    <property type="match status" value="1"/>
</dbReference>
<evidence type="ECO:0000313" key="2">
    <source>
        <dbReference type="EMBL" id="HIU62036.1"/>
    </source>
</evidence>
<organism evidence="2 3">
    <name type="scientific">Candidatus Coproplasma excrementigallinarum</name>
    <dbReference type="NCBI Taxonomy" id="2840747"/>
    <lineage>
        <taxon>Bacteria</taxon>
        <taxon>Bacillati</taxon>
        <taxon>Bacillota</taxon>
        <taxon>Clostridia</taxon>
        <taxon>Eubacteriales</taxon>
        <taxon>Candidatus Coproplasma</taxon>
    </lineage>
</organism>
<evidence type="ECO:0000259" key="1">
    <source>
        <dbReference type="Pfam" id="PF12392"/>
    </source>
</evidence>
<dbReference type="InterPro" id="IPR020988">
    <property type="entry name" value="Pept_U32_collagenase"/>
</dbReference>
<proteinExistence type="predicted"/>
<dbReference type="EMBL" id="DVNE01000053">
    <property type="protein sequence ID" value="HIU62036.1"/>
    <property type="molecule type" value="Genomic_DNA"/>
</dbReference>
<feature type="domain" description="Peptidase U32 collagenase" evidence="1">
    <location>
        <begin position="363"/>
        <end position="470"/>
    </location>
</feature>
<dbReference type="Proteomes" id="UP000824110">
    <property type="component" value="Unassembled WGS sequence"/>
</dbReference>
<dbReference type="PANTHER" id="PTHR30217:SF10">
    <property type="entry name" value="23S RRNA 5-HYDROXYCYTIDINE C2501 SYNTHASE"/>
    <property type="match status" value="1"/>
</dbReference>